<name>A0A7I4YG49_HAECO</name>
<reference evidence="2" key="1">
    <citation type="submission" date="2020-12" db="UniProtKB">
        <authorList>
            <consortium name="WormBaseParasite"/>
        </authorList>
    </citation>
    <scope>IDENTIFICATION</scope>
    <source>
        <strain evidence="2">MHco3</strain>
    </source>
</reference>
<dbReference type="Proteomes" id="UP000025227">
    <property type="component" value="Unplaced"/>
</dbReference>
<dbReference type="AlphaFoldDB" id="A0A7I4YG49"/>
<evidence type="ECO:0000313" key="2">
    <source>
        <dbReference type="WBParaSite" id="HCON_00095120-00001"/>
    </source>
</evidence>
<dbReference type="WBParaSite" id="HCON_00095120-00001">
    <property type="protein sequence ID" value="HCON_00095120-00001"/>
    <property type="gene ID" value="HCON_00095120"/>
</dbReference>
<organism evidence="1 2">
    <name type="scientific">Haemonchus contortus</name>
    <name type="common">Barber pole worm</name>
    <dbReference type="NCBI Taxonomy" id="6289"/>
    <lineage>
        <taxon>Eukaryota</taxon>
        <taxon>Metazoa</taxon>
        <taxon>Ecdysozoa</taxon>
        <taxon>Nematoda</taxon>
        <taxon>Chromadorea</taxon>
        <taxon>Rhabditida</taxon>
        <taxon>Rhabditina</taxon>
        <taxon>Rhabditomorpha</taxon>
        <taxon>Strongyloidea</taxon>
        <taxon>Trichostrongylidae</taxon>
        <taxon>Haemonchus</taxon>
    </lineage>
</organism>
<protein>
    <submittedName>
        <fullName evidence="2">Reverse transcriptase domain-containing protein</fullName>
    </submittedName>
</protein>
<accession>A0A7I4YG49</accession>
<dbReference type="OrthoDB" id="6773352at2759"/>
<evidence type="ECO:0000313" key="1">
    <source>
        <dbReference type="Proteomes" id="UP000025227"/>
    </source>
</evidence>
<keyword evidence="1" id="KW-1185">Reference proteome</keyword>
<proteinExistence type="predicted"/>
<sequence length="234" mass="27358">MRRLPRSERPRSKKLVQIRTLNETRWKGAKAREIGEGVKLYYNGDDAKWNGVATAVAETLKDSVSSVNRTSSRIMANDEVQRVVREKKLAYKRWEKTRAPEDLAAYRTYKRLSKAAVAKARTRSWTPRMRNLIVEKERRHRGSEVRQERRGCNPEEAWEVRRMWKEYFDKLLNEEFARENSSQLEATVGTIKLWTEDEMRIAIGKMKVGKATDPDGVPIEAWKALVEHGIKWLT</sequence>